<dbReference type="EMBL" id="JAYMFF010000009">
    <property type="protein sequence ID" value="MEC4175817.1"/>
    <property type="molecule type" value="Genomic_DNA"/>
</dbReference>
<keyword evidence="2" id="KW-1185">Reference proteome</keyword>
<dbReference type="Gene3D" id="3.40.109.40">
    <property type="match status" value="1"/>
</dbReference>
<reference evidence="1 2" key="1">
    <citation type="submission" date="2024-01" db="EMBL/GenBank/DDBJ databases">
        <title>novel species in genus Adlercreutzia.</title>
        <authorList>
            <person name="Liu X."/>
        </authorList>
    </citation>
    <scope>NUCLEOTIDE SEQUENCE [LARGE SCALE GENOMIC DNA]</scope>
    <source>
        <strain evidence="1 2">R7</strain>
    </source>
</reference>
<comment type="caution">
    <text evidence="1">The sequence shown here is derived from an EMBL/GenBank/DDBJ whole genome shotgun (WGS) entry which is preliminary data.</text>
</comment>
<dbReference type="Proteomes" id="UP001349994">
    <property type="component" value="Unassembled WGS sequence"/>
</dbReference>
<name>A0ABU6IHA6_9ACTN</name>
<accession>A0ABU6IHA6</accession>
<protein>
    <submittedName>
        <fullName evidence="1">Phage tail protein</fullName>
    </submittedName>
</protein>
<evidence type="ECO:0000313" key="2">
    <source>
        <dbReference type="Proteomes" id="UP001349994"/>
    </source>
</evidence>
<dbReference type="RefSeq" id="WP_338209831.1">
    <property type="nucleotide sequence ID" value="NZ_JAYMFF010000009.1"/>
</dbReference>
<organism evidence="1 2">
    <name type="scientific">Adlercreutzia wanghongyangiae</name>
    <dbReference type="NCBI Taxonomy" id="3111451"/>
    <lineage>
        <taxon>Bacteria</taxon>
        <taxon>Bacillati</taxon>
        <taxon>Actinomycetota</taxon>
        <taxon>Coriobacteriia</taxon>
        <taxon>Eggerthellales</taxon>
        <taxon>Eggerthellaceae</taxon>
        <taxon>Adlercreutzia</taxon>
    </lineage>
</organism>
<gene>
    <name evidence="1" type="ORF">VIN30_05075</name>
</gene>
<evidence type="ECO:0000313" key="1">
    <source>
        <dbReference type="EMBL" id="MEC4175817.1"/>
    </source>
</evidence>
<sequence length="258" mass="28248">MQVHTIHGIDCAVEKIDPAVVEAFLDAALCDDPMLGDSICAMADAMSAELHPRGVYKLFNPATCTLPPKYTEPAIKLVGTLAVLYGEAAYERMSEAEHTAMAVSTVGTDEQIARLRDRLVHSDMESLLFDACLEAMTSLAADKLAAAIADDAHERGLHRGSTLECGTEDFPLTMNKTLSFFVQTEKRLGLTADEDGTPSDRWSTWGVIGLYNETQKKRRGCAYCHNVRTCTIRKVGMTCHGRRTRKKAKAPKPAQDQA</sequence>
<proteinExistence type="predicted"/>